<feature type="domain" description="Retrotransposon gag" evidence="2">
    <location>
        <begin position="142"/>
        <end position="231"/>
    </location>
</feature>
<dbReference type="OrthoDB" id="1689420at2759"/>
<dbReference type="EMBL" id="QJKJ01002777">
    <property type="protein sequence ID" value="RDY01401.1"/>
    <property type="molecule type" value="Genomic_DNA"/>
</dbReference>
<gene>
    <name evidence="3" type="ORF">CR513_15278</name>
</gene>
<sequence length="393" mass="44244">MNSFVFTARSGGLRKVRSTVVSTNSSPNSSSNSDYIVSTANNIDFSSYSSSNCNTYCNLDLTDSNKPELMGNQDCTLKELSTSDVLEPTQSYELKSGLIHLLPKFHGLAGEGPHKHLKEFHVVCSTMRLQGILENYIKIKTFPFSLDRAAKDWLYLQPALFNTWGEIKRTFLEKFLPTSRTVTILKGICGIQQHAGETLHAYWERFNTLCAMCPHHQINEQLLIQYFYEGLMMMDRSMIDAASGGALMDKTPAATRGAIMNKIVNEVGTIDNLRLENQLIELTLLVRQLAVSQHQQIPLVKICGICTSAEHPTDMCPTLQETKSDNAKIIGAIGGNQYGRQPYQTRLQSYRLSPSQGQYAFPRFRSAPSMSTTNHNYYQQPRPRYSTPLFQQQ</sequence>
<evidence type="ECO:0000313" key="4">
    <source>
        <dbReference type="Proteomes" id="UP000257109"/>
    </source>
</evidence>
<dbReference type="Pfam" id="PF03732">
    <property type="entry name" value="Retrotrans_gag"/>
    <property type="match status" value="1"/>
</dbReference>
<dbReference type="PANTHER" id="PTHR33223">
    <property type="entry name" value="CCHC-TYPE DOMAIN-CONTAINING PROTEIN"/>
    <property type="match status" value="1"/>
</dbReference>
<proteinExistence type="predicted"/>
<protein>
    <recommendedName>
        <fullName evidence="2">Retrotransposon gag domain-containing protein</fullName>
    </recommendedName>
</protein>
<evidence type="ECO:0000259" key="2">
    <source>
        <dbReference type="Pfam" id="PF03732"/>
    </source>
</evidence>
<evidence type="ECO:0000313" key="3">
    <source>
        <dbReference type="EMBL" id="RDY01401.1"/>
    </source>
</evidence>
<dbReference type="InterPro" id="IPR005162">
    <property type="entry name" value="Retrotrans_gag_dom"/>
</dbReference>
<feature type="region of interest" description="Disordered" evidence="1">
    <location>
        <begin position="365"/>
        <end position="393"/>
    </location>
</feature>
<dbReference type="PANTHER" id="PTHR33223:SF3">
    <property type="match status" value="1"/>
</dbReference>
<dbReference type="Proteomes" id="UP000257109">
    <property type="component" value="Unassembled WGS sequence"/>
</dbReference>
<feature type="compositionally biased region" description="Polar residues" evidence="1">
    <location>
        <begin position="368"/>
        <end position="379"/>
    </location>
</feature>
<organism evidence="3 4">
    <name type="scientific">Mucuna pruriens</name>
    <name type="common">Velvet bean</name>
    <name type="synonym">Dolichos pruriens</name>
    <dbReference type="NCBI Taxonomy" id="157652"/>
    <lineage>
        <taxon>Eukaryota</taxon>
        <taxon>Viridiplantae</taxon>
        <taxon>Streptophyta</taxon>
        <taxon>Embryophyta</taxon>
        <taxon>Tracheophyta</taxon>
        <taxon>Spermatophyta</taxon>
        <taxon>Magnoliopsida</taxon>
        <taxon>eudicotyledons</taxon>
        <taxon>Gunneridae</taxon>
        <taxon>Pentapetalae</taxon>
        <taxon>rosids</taxon>
        <taxon>fabids</taxon>
        <taxon>Fabales</taxon>
        <taxon>Fabaceae</taxon>
        <taxon>Papilionoideae</taxon>
        <taxon>50 kb inversion clade</taxon>
        <taxon>NPAAA clade</taxon>
        <taxon>indigoferoid/millettioid clade</taxon>
        <taxon>Phaseoleae</taxon>
        <taxon>Mucuna</taxon>
    </lineage>
</organism>
<name>A0A371HF31_MUCPR</name>
<dbReference type="AlphaFoldDB" id="A0A371HF31"/>
<evidence type="ECO:0000256" key="1">
    <source>
        <dbReference type="SAM" id="MobiDB-lite"/>
    </source>
</evidence>
<keyword evidence="4" id="KW-1185">Reference proteome</keyword>
<reference evidence="3" key="1">
    <citation type="submission" date="2018-05" db="EMBL/GenBank/DDBJ databases">
        <title>Draft genome of Mucuna pruriens seed.</title>
        <authorList>
            <person name="Nnadi N.E."/>
            <person name="Vos R."/>
            <person name="Hasami M.H."/>
            <person name="Devisetty U.K."/>
            <person name="Aguiy J.C."/>
        </authorList>
    </citation>
    <scope>NUCLEOTIDE SEQUENCE [LARGE SCALE GENOMIC DNA]</scope>
    <source>
        <strain evidence="3">JCA_2017</strain>
    </source>
</reference>
<accession>A0A371HF31</accession>
<feature type="non-terminal residue" evidence="3">
    <location>
        <position position="1"/>
    </location>
</feature>
<comment type="caution">
    <text evidence="3">The sequence shown here is derived from an EMBL/GenBank/DDBJ whole genome shotgun (WGS) entry which is preliminary data.</text>
</comment>